<dbReference type="Pfam" id="PF08459">
    <property type="entry name" value="UvrC_RNaseH_dom"/>
    <property type="match status" value="1"/>
</dbReference>
<dbReference type="InterPro" id="IPR047296">
    <property type="entry name" value="GIY-YIG_UvrC_Cho"/>
</dbReference>
<comment type="subcellular location">
    <subcellularLocation>
        <location evidence="7">Cytoplasm</location>
    </subcellularLocation>
</comment>
<keyword evidence="12" id="KW-1185">Reference proteome</keyword>
<dbReference type="CDD" id="cd10434">
    <property type="entry name" value="GIY-YIG_UvrC_Cho"/>
    <property type="match status" value="1"/>
</dbReference>
<evidence type="ECO:0000259" key="9">
    <source>
        <dbReference type="PROSITE" id="PS50164"/>
    </source>
</evidence>
<dbReference type="SUPFAM" id="SSF82771">
    <property type="entry name" value="GIY-YIG endonuclease"/>
    <property type="match status" value="1"/>
</dbReference>
<dbReference type="Pfam" id="PF22920">
    <property type="entry name" value="UvrC_RNaseH"/>
    <property type="match status" value="1"/>
</dbReference>
<evidence type="ECO:0000256" key="6">
    <source>
        <dbReference type="ARBA" id="ARBA00023236"/>
    </source>
</evidence>
<keyword evidence="4 7" id="KW-0267">Excision nuclease</keyword>
<dbReference type="PROSITE" id="PS50151">
    <property type="entry name" value="UVR"/>
    <property type="match status" value="1"/>
</dbReference>
<dbReference type="RefSeq" id="WP_241713241.1">
    <property type="nucleotide sequence ID" value="NZ_JALBUF010000003.1"/>
</dbReference>
<comment type="subunit">
    <text evidence="7">Interacts with UvrB in an incision complex.</text>
</comment>
<dbReference type="Gene3D" id="4.10.860.10">
    <property type="entry name" value="UVR domain"/>
    <property type="match status" value="1"/>
</dbReference>
<evidence type="ECO:0000256" key="2">
    <source>
        <dbReference type="ARBA" id="ARBA00022763"/>
    </source>
</evidence>
<dbReference type="InterPro" id="IPR035901">
    <property type="entry name" value="GIY-YIG_endonuc_sf"/>
</dbReference>
<evidence type="ECO:0000313" key="12">
    <source>
        <dbReference type="Proteomes" id="UP001139263"/>
    </source>
</evidence>
<keyword evidence="5 7" id="KW-0234">DNA repair</keyword>
<comment type="similarity">
    <text evidence="7">Belongs to the UvrC family.</text>
</comment>
<dbReference type="Gene3D" id="3.30.420.340">
    <property type="entry name" value="UvrC, RNAse H endonuclease domain"/>
    <property type="match status" value="1"/>
</dbReference>
<comment type="function">
    <text evidence="7">The UvrABC repair system catalyzes the recognition and processing of DNA lesions. UvrC both incises the 5' and 3' sides of the lesion. The N-terminal half is responsible for the 3' incision and the C-terminal half is responsible for the 5' incision.</text>
</comment>
<protein>
    <recommendedName>
        <fullName evidence="7">UvrABC system protein C</fullName>
        <shortName evidence="7">Protein UvrC</shortName>
    </recommendedName>
    <alternativeName>
        <fullName evidence="7">Excinuclease ABC subunit C</fullName>
    </alternativeName>
</protein>
<proteinExistence type="inferred from homology"/>
<keyword evidence="2 7" id="KW-0227">DNA damage</keyword>
<reference evidence="11" key="1">
    <citation type="submission" date="2022-03" db="EMBL/GenBank/DDBJ databases">
        <title>Draft Genome Sequence of Firmicute Strain S0AB, a Heterotrophic Iron/Sulfur-Oxidizing Extreme Acidophile.</title>
        <authorList>
            <person name="Vergara E."/>
            <person name="Pakostova E."/>
            <person name="Johnson D.B."/>
            <person name="Holmes D.S."/>
        </authorList>
    </citation>
    <scope>NUCLEOTIDE SEQUENCE</scope>
    <source>
        <strain evidence="11">S0AB</strain>
    </source>
</reference>
<dbReference type="AlphaFoldDB" id="A0A9X1V8S4"/>
<dbReference type="InterPro" id="IPR036876">
    <property type="entry name" value="UVR_dom_sf"/>
</dbReference>
<dbReference type="FunFam" id="3.30.420.340:FF:000002">
    <property type="entry name" value="UvrABC system protein C"/>
    <property type="match status" value="1"/>
</dbReference>
<feature type="domain" description="UVR" evidence="8">
    <location>
        <begin position="203"/>
        <end position="238"/>
    </location>
</feature>
<dbReference type="InterPro" id="IPR000305">
    <property type="entry name" value="GIY-YIG_endonuc"/>
</dbReference>
<evidence type="ECO:0000256" key="4">
    <source>
        <dbReference type="ARBA" id="ARBA00022881"/>
    </source>
</evidence>
<dbReference type="GO" id="GO:0006289">
    <property type="term" value="P:nucleotide-excision repair"/>
    <property type="evidence" value="ECO:0007669"/>
    <property type="project" value="UniProtKB-UniRule"/>
</dbReference>
<evidence type="ECO:0000256" key="5">
    <source>
        <dbReference type="ARBA" id="ARBA00023204"/>
    </source>
</evidence>
<dbReference type="InterPro" id="IPR004791">
    <property type="entry name" value="UvrC"/>
</dbReference>
<dbReference type="Pfam" id="PF02151">
    <property type="entry name" value="UVR"/>
    <property type="match status" value="1"/>
</dbReference>
<accession>A0A9X1V8S4</accession>
<name>A0A9X1V8S4_9BACL</name>
<keyword evidence="6 7" id="KW-0742">SOS response</keyword>
<dbReference type="HAMAP" id="MF_00203">
    <property type="entry name" value="UvrC"/>
    <property type="match status" value="1"/>
</dbReference>
<dbReference type="InterPro" id="IPR010994">
    <property type="entry name" value="RuvA_2-like"/>
</dbReference>
<evidence type="ECO:0000259" key="10">
    <source>
        <dbReference type="PROSITE" id="PS50165"/>
    </source>
</evidence>
<feature type="domain" description="UvrC family homology region profile" evidence="10">
    <location>
        <begin position="254"/>
        <end position="472"/>
    </location>
</feature>
<dbReference type="InterPro" id="IPR038476">
    <property type="entry name" value="UvrC_RNase_H_dom_sf"/>
</dbReference>
<dbReference type="Proteomes" id="UP001139263">
    <property type="component" value="Unassembled WGS sequence"/>
</dbReference>
<dbReference type="GO" id="GO:0009432">
    <property type="term" value="P:SOS response"/>
    <property type="evidence" value="ECO:0007669"/>
    <property type="project" value="UniProtKB-UniRule"/>
</dbReference>
<dbReference type="Gene3D" id="3.40.1440.10">
    <property type="entry name" value="GIY-YIG endonuclease"/>
    <property type="match status" value="1"/>
</dbReference>
<evidence type="ECO:0000259" key="8">
    <source>
        <dbReference type="PROSITE" id="PS50151"/>
    </source>
</evidence>
<dbReference type="InterPro" id="IPR050066">
    <property type="entry name" value="UvrABC_protein_C"/>
</dbReference>
<keyword evidence="1 7" id="KW-0963">Cytoplasm</keyword>
<dbReference type="SMART" id="SM00465">
    <property type="entry name" value="GIYc"/>
    <property type="match status" value="1"/>
</dbReference>
<organism evidence="11 12">
    <name type="scientific">Sulfoacidibacillus ferrooxidans</name>
    <dbReference type="NCBI Taxonomy" id="2005001"/>
    <lineage>
        <taxon>Bacteria</taxon>
        <taxon>Bacillati</taxon>
        <taxon>Bacillota</taxon>
        <taxon>Bacilli</taxon>
        <taxon>Bacillales</taxon>
        <taxon>Alicyclobacillaceae</taxon>
        <taxon>Sulfoacidibacillus</taxon>
    </lineage>
</organism>
<dbReference type="InterPro" id="IPR001943">
    <property type="entry name" value="UVR_dom"/>
</dbReference>
<gene>
    <name evidence="7 11" type="primary">uvrC</name>
    <name evidence="11" type="ORF">MM817_01513</name>
</gene>
<dbReference type="InterPro" id="IPR001162">
    <property type="entry name" value="UvrC_RNase_H_dom"/>
</dbReference>
<dbReference type="PANTHER" id="PTHR30562:SF1">
    <property type="entry name" value="UVRABC SYSTEM PROTEIN C"/>
    <property type="match status" value="1"/>
</dbReference>
<sequence>MGDRLTTSWEELRAKLALLPEKPGCYLMKDADGKVIYAGKAKVLKNRVRSYFTGSHDGKTQLLVSHIVDFEYIVTDTVAEALVLECNLIKHYSPHYNIMLRDDKTYPYIKITREEHPRLEIVRKIQKDKAAYFGPYPNGGAASETKKLLDRLYPLRKCKKLKPKVCLYYHIGQCLAPCEFIVEEQTYQQLVKEITDFLNGGYEAITADLVKKMEHEAEAMNFERAAELRDLVIHIGRVMETQKVTHADRVDRDVFGVYADKGYMSIQVFIIRQGKMIERAASVFRYHSTESEDISSYIAQFYFDNPDVPKEVWIPEDVELDGFQEFLGAKIMQPKRGKKYDLVELATKNARLALEEKFRLMERDERRTVSAMQELTDVLGLPELHRIEAFDNSNTQGTDPVAAMVVFVDGQPARNEYRKFKIKTVIGPDDYASMREVIRRRYTRALKEQLTLPDLIMVDGGKGQIAAAIDVLENELSLDIPVCGLAKDDRHRSHQLFLGEELDPVALDHGTSAFHLLQRIQDEVHRFAITFHRGTRQKNSLHSLLDEIPGIGEARRKQLLRHFNSLNEMKNAPLEEFRKAGIGDRLARQIVAHLQSS</sequence>
<evidence type="ECO:0000256" key="3">
    <source>
        <dbReference type="ARBA" id="ARBA00022769"/>
    </source>
</evidence>
<comment type="caution">
    <text evidence="11">The sequence shown here is derived from an EMBL/GenBank/DDBJ whole genome shotgun (WGS) entry which is preliminary data.</text>
</comment>
<dbReference type="FunFam" id="3.40.1440.10:FF:000001">
    <property type="entry name" value="UvrABC system protein C"/>
    <property type="match status" value="1"/>
</dbReference>
<dbReference type="SUPFAM" id="SSF46600">
    <property type="entry name" value="C-terminal UvrC-binding domain of UvrB"/>
    <property type="match status" value="1"/>
</dbReference>
<dbReference type="SUPFAM" id="SSF47781">
    <property type="entry name" value="RuvA domain 2-like"/>
    <property type="match status" value="1"/>
</dbReference>
<dbReference type="PROSITE" id="PS50164">
    <property type="entry name" value="GIY_YIG"/>
    <property type="match status" value="1"/>
</dbReference>
<dbReference type="EMBL" id="JALBUF010000003">
    <property type="protein sequence ID" value="MCI0183242.1"/>
    <property type="molecule type" value="Genomic_DNA"/>
</dbReference>
<dbReference type="NCBIfam" id="TIGR00194">
    <property type="entry name" value="uvrC"/>
    <property type="match status" value="1"/>
</dbReference>
<evidence type="ECO:0000313" key="11">
    <source>
        <dbReference type="EMBL" id="MCI0183242.1"/>
    </source>
</evidence>
<evidence type="ECO:0000256" key="1">
    <source>
        <dbReference type="ARBA" id="ARBA00022490"/>
    </source>
</evidence>
<dbReference type="PROSITE" id="PS50165">
    <property type="entry name" value="UVRC"/>
    <property type="match status" value="1"/>
</dbReference>
<dbReference type="Gene3D" id="1.10.150.20">
    <property type="entry name" value="5' to 3' exonuclease, C-terminal subdomain"/>
    <property type="match status" value="1"/>
</dbReference>
<keyword evidence="3 7" id="KW-0228">DNA excision</keyword>
<dbReference type="PANTHER" id="PTHR30562">
    <property type="entry name" value="UVRC/OXIDOREDUCTASE"/>
    <property type="match status" value="1"/>
</dbReference>
<dbReference type="GO" id="GO:0005737">
    <property type="term" value="C:cytoplasm"/>
    <property type="evidence" value="ECO:0007669"/>
    <property type="project" value="UniProtKB-SubCell"/>
</dbReference>
<dbReference type="GO" id="GO:0009380">
    <property type="term" value="C:excinuclease repair complex"/>
    <property type="evidence" value="ECO:0007669"/>
    <property type="project" value="InterPro"/>
</dbReference>
<feature type="domain" description="GIY-YIG" evidence="9">
    <location>
        <begin position="21"/>
        <end position="98"/>
    </location>
</feature>
<dbReference type="GO" id="GO:0003677">
    <property type="term" value="F:DNA binding"/>
    <property type="evidence" value="ECO:0007669"/>
    <property type="project" value="UniProtKB-UniRule"/>
</dbReference>
<dbReference type="GO" id="GO:0009381">
    <property type="term" value="F:excinuclease ABC activity"/>
    <property type="evidence" value="ECO:0007669"/>
    <property type="project" value="UniProtKB-UniRule"/>
</dbReference>
<dbReference type="Pfam" id="PF01541">
    <property type="entry name" value="GIY-YIG"/>
    <property type="match status" value="1"/>
</dbReference>
<evidence type="ECO:0000256" key="7">
    <source>
        <dbReference type="HAMAP-Rule" id="MF_00203"/>
    </source>
</evidence>
<dbReference type="Pfam" id="PF14520">
    <property type="entry name" value="HHH_5"/>
    <property type="match status" value="1"/>
</dbReference>